<gene>
    <name evidence="2" type="ORF">COI93_00110</name>
</gene>
<reference evidence="2 3" key="1">
    <citation type="submission" date="2017-09" db="EMBL/GenBank/DDBJ databases">
        <title>Large-scale bioinformatics analysis of Bacillus genomes uncovers conserved roles of natural products in bacterial physiology.</title>
        <authorList>
            <consortium name="Agbiome Team Llc"/>
            <person name="Bleich R.M."/>
            <person name="Grubbs K.J."/>
            <person name="Santa Maria K.C."/>
            <person name="Allen S.E."/>
            <person name="Farag S."/>
            <person name="Shank E.A."/>
            <person name="Bowers A."/>
        </authorList>
    </citation>
    <scope>NUCLEOTIDE SEQUENCE [LARGE SCALE GENOMIC DNA]</scope>
    <source>
        <strain evidence="2 3">AFS083043</strain>
    </source>
</reference>
<evidence type="ECO:0000313" key="2">
    <source>
        <dbReference type="EMBL" id="PFK47942.1"/>
    </source>
</evidence>
<comment type="caution">
    <text evidence="2">The sequence shown here is derived from an EMBL/GenBank/DDBJ whole genome shotgun (WGS) entry which is preliminary data.</text>
</comment>
<name>A0A2B0MUX6_BACCE</name>
<dbReference type="SMART" id="SM00754">
    <property type="entry name" value="CHRD"/>
    <property type="match status" value="1"/>
</dbReference>
<evidence type="ECO:0000259" key="1">
    <source>
        <dbReference type="PROSITE" id="PS50933"/>
    </source>
</evidence>
<organism evidence="2 3">
    <name type="scientific">Bacillus cereus</name>
    <dbReference type="NCBI Taxonomy" id="1396"/>
    <lineage>
        <taxon>Bacteria</taxon>
        <taxon>Bacillati</taxon>
        <taxon>Bacillota</taxon>
        <taxon>Bacilli</taxon>
        <taxon>Bacillales</taxon>
        <taxon>Bacillaceae</taxon>
        <taxon>Bacillus</taxon>
        <taxon>Bacillus cereus group</taxon>
    </lineage>
</organism>
<dbReference type="InterPro" id="IPR010895">
    <property type="entry name" value="CHRD"/>
</dbReference>
<dbReference type="AlphaFoldDB" id="A0A2B0MUX6"/>
<dbReference type="RefSeq" id="WP_098489130.1">
    <property type="nucleotide sequence ID" value="NZ_NUWN01000001.1"/>
</dbReference>
<evidence type="ECO:0000313" key="3">
    <source>
        <dbReference type="Proteomes" id="UP000242656"/>
    </source>
</evidence>
<feature type="domain" description="CHRD" evidence="1">
    <location>
        <begin position="1"/>
        <end position="138"/>
    </location>
</feature>
<accession>A0A2B0MUX6</accession>
<dbReference type="EMBL" id="NUWN01000001">
    <property type="protein sequence ID" value="PFK47942.1"/>
    <property type="molecule type" value="Genomic_DNA"/>
</dbReference>
<protein>
    <submittedName>
        <fullName evidence="2">CHRD domain-containing protein</fullName>
    </submittedName>
</protein>
<proteinExistence type="predicted"/>
<dbReference type="PROSITE" id="PS50933">
    <property type="entry name" value="CHRD"/>
    <property type="match status" value="1"/>
</dbReference>
<sequence>MTKHFVAKLKGSNELPPVKTKAYGVAELIFNGDFTKLHYRVILKNIEKVTSCQIHLGKGDQSGPVVLFLYGPVKHGISVNEGRITGMVSTKDLEEGPLQGKTFENLVQAVDEANAYVNVHTRTCTRGEIRGEIKEYSRSMSR</sequence>
<dbReference type="Proteomes" id="UP000242656">
    <property type="component" value="Unassembled WGS sequence"/>
</dbReference>
<dbReference type="Pfam" id="PF07452">
    <property type="entry name" value="CHRD"/>
    <property type="match status" value="1"/>
</dbReference>